<sequence length="146" mass="17038">MTNKSISEAAAHYGVPESTLRYYEKKGLLPYLQRDEAGRRLFSDFHMTLLQVILNLKRTHMPLSSIRQYVAWVVEGEQTTEPRLDMMLKHRQAVLNEIEEMNTALDGINIKIERYQKRVNGWKNKDDASGNKKSDDDPTHRKEVHL</sequence>
<protein>
    <submittedName>
        <fullName evidence="1">MerR family transcriptional regulator</fullName>
    </submittedName>
</protein>
<reference evidence="1" key="1">
    <citation type="submission" date="2024-03" db="EMBL/GenBank/DDBJ databases">
        <title>Whole genome sequecning of epiphytes from Marcgravia umbellata leaves.</title>
        <authorList>
            <person name="Kumar G."/>
            <person name="Savka M.A."/>
        </authorList>
    </citation>
    <scope>NUCLEOTIDE SEQUENCE</scope>
    <source>
        <strain evidence="1">RIT_BL5</strain>
    </source>
</reference>
<name>A0ACC6PAP3_9BACL</name>
<evidence type="ECO:0000313" key="2">
    <source>
        <dbReference type="Proteomes" id="UP001380953"/>
    </source>
</evidence>
<organism evidence="1 2">
    <name type="scientific">Saccharibacillus sacchari</name>
    <dbReference type="NCBI Taxonomy" id="456493"/>
    <lineage>
        <taxon>Bacteria</taxon>
        <taxon>Bacillati</taxon>
        <taxon>Bacillota</taxon>
        <taxon>Bacilli</taxon>
        <taxon>Bacillales</taxon>
        <taxon>Paenibacillaceae</taxon>
        <taxon>Saccharibacillus</taxon>
    </lineage>
</organism>
<proteinExistence type="predicted"/>
<keyword evidence="2" id="KW-1185">Reference proteome</keyword>
<comment type="caution">
    <text evidence="1">The sequence shown here is derived from an EMBL/GenBank/DDBJ whole genome shotgun (WGS) entry which is preliminary data.</text>
</comment>
<dbReference type="Proteomes" id="UP001380953">
    <property type="component" value="Unassembled WGS sequence"/>
</dbReference>
<dbReference type="EMBL" id="JBBKAR010000031">
    <property type="protein sequence ID" value="MEJ8304006.1"/>
    <property type="molecule type" value="Genomic_DNA"/>
</dbReference>
<gene>
    <name evidence="1" type="ORF">WKI47_08860</name>
</gene>
<accession>A0ACC6PAP3</accession>
<evidence type="ECO:0000313" key="1">
    <source>
        <dbReference type="EMBL" id="MEJ8304006.1"/>
    </source>
</evidence>